<keyword evidence="2" id="KW-1185">Reference proteome</keyword>
<gene>
    <name evidence="1" type="ORF">LFYK43_11580</name>
</gene>
<accession>A0A401IT55</accession>
<name>A0A401IT55_9LACO</name>
<reference evidence="1 2" key="1">
    <citation type="journal article" date="2019" name="Int. J. Syst. Evol. Microbiol.">
        <title>Lactobacillus salitolerans sp. nov., a novel lactic acid bacterium isolated from spent mushroom substrates.</title>
        <authorList>
            <person name="Tohno M."/>
            <person name="Tanizawa Y."/>
            <person name="Kojima Y."/>
            <person name="Sakamoto M."/>
            <person name="Nakamura Y."/>
            <person name="Ohkuma M."/>
            <person name="Kobayashi H."/>
        </authorList>
    </citation>
    <scope>NUCLEOTIDE SEQUENCE [LARGE SCALE GENOMIC DNA]</scope>
    <source>
        <strain evidence="1 2">YK43</strain>
    </source>
</reference>
<sequence length="259" mass="29195">MVLNLRVTLTEKSTEILLDQHRLTITITQSDLKQTPQPTQAIYLTTAKNQVDLITETAPTAKDLKKTLIVISSTDWQTEPTYLKRQLIQAAHQAGHLTELEEEKIPQNLAALTAQISQDVQLVLQRFGYSLGQDQKKKGGKPRHKWTKEIAAIPFYVDHSDSKATVFWQKRTEMLIKAGAKLKTEVPLNKDGSVGFSARFAQKLRSEHQAEFKDGYTTADIVLKSVNEVGLFLYFAGTNSWLQLKDENGKSINEWTVVS</sequence>
<dbReference type="Proteomes" id="UP000286848">
    <property type="component" value="Unassembled WGS sequence"/>
</dbReference>
<comment type="caution">
    <text evidence="1">The sequence shown here is derived from an EMBL/GenBank/DDBJ whole genome shotgun (WGS) entry which is preliminary data.</text>
</comment>
<protein>
    <submittedName>
        <fullName evidence="1">Uncharacterized protein</fullName>
    </submittedName>
</protein>
<evidence type="ECO:0000313" key="2">
    <source>
        <dbReference type="Proteomes" id="UP000286848"/>
    </source>
</evidence>
<dbReference type="AlphaFoldDB" id="A0A401IT55"/>
<dbReference type="RefSeq" id="WP_229717979.1">
    <property type="nucleotide sequence ID" value="NZ_BFFP01000016.1"/>
</dbReference>
<proteinExistence type="predicted"/>
<evidence type="ECO:0000313" key="1">
    <source>
        <dbReference type="EMBL" id="GBG94699.1"/>
    </source>
</evidence>
<dbReference type="EMBL" id="BFFP01000016">
    <property type="protein sequence ID" value="GBG94699.1"/>
    <property type="molecule type" value="Genomic_DNA"/>
</dbReference>
<organism evidence="1 2">
    <name type="scientific">Ligilactobacillus salitolerans</name>
    <dbReference type="NCBI Taxonomy" id="1808352"/>
    <lineage>
        <taxon>Bacteria</taxon>
        <taxon>Bacillati</taxon>
        <taxon>Bacillota</taxon>
        <taxon>Bacilli</taxon>
        <taxon>Lactobacillales</taxon>
        <taxon>Lactobacillaceae</taxon>
        <taxon>Ligilactobacillus</taxon>
    </lineage>
</organism>